<protein>
    <recommendedName>
        <fullName evidence="6">Aminotransferase</fullName>
        <ecNumber evidence="6">2.6.1.-</ecNumber>
    </recommendedName>
</protein>
<dbReference type="STRING" id="474950.SAMN05421771_1121"/>
<evidence type="ECO:0000256" key="1">
    <source>
        <dbReference type="ARBA" id="ARBA00001933"/>
    </source>
</evidence>
<organism evidence="8 9">
    <name type="scientific">Granulicella pectinivorans</name>
    <dbReference type="NCBI Taxonomy" id="474950"/>
    <lineage>
        <taxon>Bacteria</taxon>
        <taxon>Pseudomonadati</taxon>
        <taxon>Acidobacteriota</taxon>
        <taxon>Terriglobia</taxon>
        <taxon>Terriglobales</taxon>
        <taxon>Acidobacteriaceae</taxon>
        <taxon>Granulicella</taxon>
    </lineage>
</organism>
<dbReference type="InterPro" id="IPR015422">
    <property type="entry name" value="PyrdxlP-dep_Trfase_small"/>
</dbReference>
<comment type="similarity">
    <text evidence="2 6">Belongs to the class-I pyridoxal-phosphate-dependent aminotransferase family.</text>
</comment>
<dbReference type="InterPro" id="IPR004838">
    <property type="entry name" value="NHTrfase_class1_PyrdxlP-BS"/>
</dbReference>
<dbReference type="InterPro" id="IPR004839">
    <property type="entry name" value="Aminotransferase_I/II_large"/>
</dbReference>
<dbReference type="InterPro" id="IPR015424">
    <property type="entry name" value="PyrdxlP-dep_Trfase"/>
</dbReference>
<reference evidence="8 9" key="1">
    <citation type="submission" date="2016-10" db="EMBL/GenBank/DDBJ databases">
        <authorList>
            <person name="de Groot N.N."/>
        </authorList>
    </citation>
    <scope>NUCLEOTIDE SEQUENCE [LARGE SCALE GENOMIC DNA]</scope>
    <source>
        <strain evidence="8 9">DSM 21001</strain>
    </source>
</reference>
<keyword evidence="9" id="KW-1185">Reference proteome</keyword>
<dbReference type="GO" id="GO:0005737">
    <property type="term" value="C:cytoplasm"/>
    <property type="evidence" value="ECO:0007669"/>
    <property type="project" value="TreeGrafter"/>
</dbReference>
<dbReference type="CDD" id="cd00609">
    <property type="entry name" value="AAT_like"/>
    <property type="match status" value="1"/>
</dbReference>
<dbReference type="EMBL" id="FOZL01000001">
    <property type="protein sequence ID" value="SFS05746.1"/>
    <property type="molecule type" value="Genomic_DNA"/>
</dbReference>
<sequence length="406" mass="44054">MKSTHVIDVCEGNLAMMDTASSLRLSELAPRVLQSEIRAMSVACDAMGGVNLAQGVCDTEVPAVVAEGAHKAIRDGLNIYTRLEGILRLRQAIAAQVARTHGIEVDPEREVLITSGATGAFQAACHALLNPGDEVVVFEPFYGYHLGMFKGMRIVPVPVALRYGTWELDLEAVRAAITPRTRAVVVNTPCNPSGKVFTRTELEAIGAIADEFDLFLFTDEIYEHFVYGNAKHVSPMELPGLRERTILMSGFSKTFSVTGWRIGYLIADAKWVGSIGYFHDLTYVCAPAPFQHGVADGVEQLPPSYYTGLARDHQEKRTMLVDALRDAGMTPHVPDGAYYILADASSIEGANAAAKARTLLKETGVGSVAGSAFFRPGGGEDLLRFCFAKKDADLVDACRRLRGRTR</sequence>
<evidence type="ECO:0000313" key="9">
    <source>
        <dbReference type="Proteomes" id="UP000199024"/>
    </source>
</evidence>
<evidence type="ECO:0000256" key="5">
    <source>
        <dbReference type="ARBA" id="ARBA00022898"/>
    </source>
</evidence>
<dbReference type="Pfam" id="PF00155">
    <property type="entry name" value="Aminotran_1_2"/>
    <property type="match status" value="1"/>
</dbReference>
<evidence type="ECO:0000256" key="6">
    <source>
        <dbReference type="RuleBase" id="RU000481"/>
    </source>
</evidence>
<accession>A0A1I6LQJ6</accession>
<evidence type="ECO:0000259" key="7">
    <source>
        <dbReference type="Pfam" id="PF00155"/>
    </source>
</evidence>
<feature type="domain" description="Aminotransferase class I/classII large" evidence="7">
    <location>
        <begin position="50"/>
        <end position="401"/>
    </location>
</feature>
<dbReference type="GO" id="GO:0030170">
    <property type="term" value="F:pyridoxal phosphate binding"/>
    <property type="evidence" value="ECO:0007669"/>
    <property type="project" value="InterPro"/>
</dbReference>
<dbReference type="Gene3D" id="3.90.1150.10">
    <property type="entry name" value="Aspartate Aminotransferase, domain 1"/>
    <property type="match status" value="1"/>
</dbReference>
<keyword evidence="4 6" id="KW-0808">Transferase</keyword>
<dbReference type="GO" id="GO:0016212">
    <property type="term" value="F:kynurenine-oxoglutarate transaminase activity"/>
    <property type="evidence" value="ECO:0007669"/>
    <property type="project" value="TreeGrafter"/>
</dbReference>
<dbReference type="Gene3D" id="3.40.640.10">
    <property type="entry name" value="Type I PLP-dependent aspartate aminotransferase-like (Major domain)"/>
    <property type="match status" value="1"/>
</dbReference>
<dbReference type="FunFam" id="3.40.640.10:FF:000033">
    <property type="entry name" value="Aspartate aminotransferase"/>
    <property type="match status" value="1"/>
</dbReference>
<proteinExistence type="inferred from homology"/>
<name>A0A1I6LQJ6_9BACT</name>
<dbReference type="EC" id="2.6.1.-" evidence="6"/>
<evidence type="ECO:0000256" key="4">
    <source>
        <dbReference type="ARBA" id="ARBA00022679"/>
    </source>
</evidence>
<dbReference type="RefSeq" id="WP_245781699.1">
    <property type="nucleotide sequence ID" value="NZ_FOZL01000001.1"/>
</dbReference>
<evidence type="ECO:0000256" key="3">
    <source>
        <dbReference type="ARBA" id="ARBA00022576"/>
    </source>
</evidence>
<dbReference type="AlphaFoldDB" id="A0A1I6LQJ6"/>
<dbReference type="PANTHER" id="PTHR43807">
    <property type="entry name" value="FI04487P"/>
    <property type="match status" value="1"/>
</dbReference>
<keyword evidence="3 6" id="KW-0032">Aminotransferase</keyword>
<dbReference type="PANTHER" id="PTHR43807:SF20">
    <property type="entry name" value="FI04487P"/>
    <property type="match status" value="1"/>
</dbReference>
<dbReference type="SUPFAM" id="SSF53383">
    <property type="entry name" value="PLP-dependent transferases"/>
    <property type="match status" value="1"/>
</dbReference>
<comment type="cofactor">
    <cofactor evidence="1 6">
        <name>pyridoxal 5'-phosphate</name>
        <dbReference type="ChEBI" id="CHEBI:597326"/>
    </cofactor>
</comment>
<dbReference type="InterPro" id="IPR051326">
    <property type="entry name" value="Kynurenine-oxoglutarate_AT"/>
</dbReference>
<gene>
    <name evidence="8" type="ORF">SAMN05421771_1121</name>
</gene>
<dbReference type="PROSITE" id="PS00105">
    <property type="entry name" value="AA_TRANSFER_CLASS_1"/>
    <property type="match status" value="1"/>
</dbReference>
<evidence type="ECO:0000256" key="2">
    <source>
        <dbReference type="ARBA" id="ARBA00007441"/>
    </source>
</evidence>
<keyword evidence="5" id="KW-0663">Pyridoxal phosphate</keyword>
<dbReference type="InterPro" id="IPR015421">
    <property type="entry name" value="PyrdxlP-dep_Trfase_major"/>
</dbReference>
<evidence type="ECO:0000313" key="8">
    <source>
        <dbReference type="EMBL" id="SFS05746.1"/>
    </source>
</evidence>
<dbReference type="Proteomes" id="UP000199024">
    <property type="component" value="Unassembled WGS sequence"/>
</dbReference>